<dbReference type="OrthoDB" id="7594018at2"/>
<proteinExistence type="predicted"/>
<protein>
    <recommendedName>
        <fullName evidence="4">Lipoprotein</fullName>
    </recommendedName>
</protein>
<organism evidence="2 3">
    <name type="scientific">Aliivibrio finisterrensis</name>
    <dbReference type="NCBI Taxonomy" id="511998"/>
    <lineage>
        <taxon>Bacteria</taxon>
        <taxon>Pseudomonadati</taxon>
        <taxon>Pseudomonadota</taxon>
        <taxon>Gammaproteobacteria</taxon>
        <taxon>Vibrionales</taxon>
        <taxon>Vibrionaceae</taxon>
        <taxon>Aliivibrio</taxon>
    </lineage>
</organism>
<keyword evidence="1" id="KW-0732">Signal</keyword>
<evidence type="ECO:0000313" key="3">
    <source>
        <dbReference type="Proteomes" id="UP000293465"/>
    </source>
</evidence>
<feature type="chain" id="PRO_5020990235" description="Lipoprotein" evidence="1">
    <location>
        <begin position="22"/>
        <end position="230"/>
    </location>
</feature>
<dbReference type="Proteomes" id="UP000293465">
    <property type="component" value="Unassembled WGS sequence"/>
</dbReference>
<evidence type="ECO:0000256" key="1">
    <source>
        <dbReference type="SAM" id="SignalP"/>
    </source>
</evidence>
<sequence>MYQGVFPILTLFLITSPFALAKEKHQDDPTKIVTKLGFGYNDDLTISGSIGLDPVRMLSMRTSADGDDWRLGGSWLFPVGIVNVNFSRTEYDHGAYKNNYSIGTFIPLSYFGIEPMGWQIFPMAGYAYNDGEFAVEQHNEIQSGDYILMSNSSHSGYLGAFALKPLTDTWSILAFGGGALGSDNYSSYWGGGGLSYKINEHQSFNFYGVISEDDFGHNEKVGFSYTYEFN</sequence>
<dbReference type="AlphaFoldDB" id="A0A4Q5KNU0"/>
<comment type="caution">
    <text evidence="2">The sequence shown here is derived from an EMBL/GenBank/DDBJ whole genome shotgun (WGS) entry which is preliminary data.</text>
</comment>
<evidence type="ECO:0008006" key="4">
    <source>
        <dbReference type="Google" id="ProtNLM"/>
    </source>
</evidence>
<reference evidence="2 3" key="1">
    <citation type="submission" date="2019-02" db="EMBL/GenBank/DDBJ databases">
        <title>Genome sequences of Aliivibrio finisterrensis strains from farmed Atlantic salmon.</title>
        <authorList>
            <person name="Bowman J.P."/>
        </authorList>
    </citation>
    <scope>NUCLEOTIDE SEQUENCE [LARGE SCALE GENOMIC DNA]</scope>
    <source>
        <strain evidence="2 3">A32</strain>
    </source>
</reference>
<gene>
    <name evidence="2" type="ORF">ERW49_03015</name>
</gene>
<evidence type="ECO:0000313" key="2">
    <source>
        <dbReference type="EMBL" id="RYU48203.1"/>
    </source>
</evidence>
<dbReference type="EMBL" id="SEZJ01000002">
    <property type="protein sequence ID" value="RYU48203.1"/>
    <property type="molecule type" value="Genomic_DNA"/>
</dbReference>
<accession>A0A4Q5KNU0</accession>
<feature type="signal peptide" evidence="1">
    <location>
        <begin position="1"/>
        <end position="21"/>
    </location>
</feature>
<name>A0A4Q5KNU0_9GAMM</name>